<dbReference type="EMBL" id="LGRX02023018">
    <property type="protein sequence ID" value="KAK3254939.1"/>
    <property type="molecule type" value="Genomic_DNA"/>
</dbReference>
<feature type="compositionally biased region" description="Basic and acidic residues" evidence="8">
    <location>
        <begin position="81"/>
        <end position="94"/>
    </location>
</feature>
<dbReference type="SMART" id="SM00359">
    <property type="entry name" value="PUA"/>
    <property type="match status" value="1"/>
</dbReference>
<evidence type="ECO:0000256" key="6">
    <source>
        <dbReference type="ARBA" id="ARBA00022691"/>
    </source>
</evidence>
<evidence type="ECO:0000256" key="4">
    <source>
        <dbReference type="ARBA" id="ARBA00022603"/>
    </source>
</evidence>
<dbReference type="InterPro" id="IPR041532">
    <property type="entry name" value="RlmI-like_PUA"/>
</dbReference>
<dbReference type="InterPro" id="IPR015947">
    <property type="entry name" value="PUA-like_sf"/>
</dbReference>
<dbReference type="GO" id="GO:0006364">
    <property type="term" value="P:rRNA processing"/>
    <property type="evidence" value="ECO:0007669"/>
    <property type="project" value="UniProtKB-KW"/>
</dbReference>
<evidence type="ECO:0000256" key="1">
    <source>
        <dbReference type="ARBA" id="ARBA00004496"/>
    </source>
</evidence>
<dbReference type="CDD" id="cd21153">
    <property type="entry name" value="PUA_RlmI"/>
    <property type="match status" value="1"/>
</dbReference>
<keyword evidence="5" id="KW-0808">Transferase</keyword>
<dbReference type="PANTHER" id="PTHR42873">
    <property type="entry name" value="RIBOSOMAL RNA LARGE SUBUNIT METHYLTRANSFERASE"/>
    <property type="match status" value="1"/>
</dbReference>
<evidence type="ECO:0000256" key="3">
    <source>
        <dbReference type="ARBA" id="ARBA00022552"/>
    </source>
</evidence>
<dbReference type="Gene3D" id="2.30.130.10">
    <property type="entry name" value="PUA domain"/>
    <property type="match status" value="1"/>
</dbReference>
<name>A0AAE0F8F2_9CHLO</name>
<keyword evidence="7" id="KW-0694">RNA-binding</keyword>
<dbReference type="Pfam" id="PF17785">
    <property type="entry name" value="PUA_3"/>
    <property type="match status" value="1"/>
</dbReference>
<organism evidence="10 11">
    <name type="scientific">Cymbomonas tetramitiformis</name>
    <dbReference type="NCBI Taxonomy" id="36881"/>
    <lineage>
        <taxon>Eukaryota</taxon>
        <taxon>Viridiplantae</taxon>
        <taxon>Chlorophyta</taxon>
        <taxon>Pyramimonadophyceae</taxon>
        <taxon>Pyramimonadales</taxon>
        <taxon>Pyramimonadaceae</taxon>
        <taxon>Cymbomonas</taxon>
    </lineage>
</organism>
<keyword evidence="4" id="KW-0489">Methyltransferase</keyword>
<dbReference type="SUPFAM" id="SSF88697">
    <property type="entry name" value="PUA domain-like"/>
    <property type="match status" value="1"/>
</dbReference>
<comment type="subcellular location">
    <subcellularLocation>
        <location evidence="1">Cytoplasm</location>
    </subcellularLocation>
</comment>
<evidence type="ECO:0000259" key="9">
    <source>
        <dbReference type="SMART" id="SM00359"/>
    </source>
</evidence>
<accession>A0AAE0F8F2</accession>
<proteinExistence type="predicted"/>
<reference evidence="10 11" key="1">
    <citation type="journal article" date="2015" name="Genome Biol. Evol.">
        <title>Comparative Genomics of a Bacterivorous Green Alga Reveals Evolutionary Causalities and Consequences of Phago-Mixotrophic Mode of Nutrition.</title>
        <authorList>
            <person name="Burns J.A."/>
            <person name="Paasch A."/>
            <person name="Narechania A."/>
            <person name="Kim E."/>
        </authorList>
    </citation>
    <scope>NUCLEOTIDE SEQUENCE [LARGE SCALE GENOMIC DNA]</scope>
    <source>
        <strain evidence="10 11">PLY_AMNH</strain>
    </source>
</reference>
<dbReference type="Gene3D" id="3.30.750.80">
    <property type="entry name" value="RNA methyltransferase domain (HRMD) like"/>
    <property type="match status" value="1"/>
</dbReference>
<feature type="region of interest" description="Disordered" evidence="8">
    <location>
        <begin position="56"/>
        <end position="106"/>
    </location>
</feature>
<sequence>MQVCRGTISSVGKVFKAGLVTSKVQPAFSQDHRRLIWPELSRPRRRNVHFKTQLTISNQAARGAVNENGKASRGTRGGRNGGRDFTPREKRSNDTPRQIDSSTAQVDSELRRVSAALQTSSGQGPALIVLKRGKAPIFRDGQPLVYGGAVASIEGHEPELGESVLVTDGAKNVLGWGVYNATSMYRVRIMQRAEEIGGRLSRGEPSLALDLPGLVQERIKAAAELRGALDLPREDTTAYRLVNSEGDRLSGLIVDRYGDLVVVQASAAWVELCARDALLSPPVSFGVTIAPSAD</sequence>
<evidence type="ECO:0000256" key="5">
    <source>
        <dbReference type="ARBA" id="ARBA00022679"/>
    </source>
</evidence>
<dbReference type="GO" id="GO:0003723">
    <property type="term" value="F:RNA binding"/>
    <property type="evidence" value="ECO:0007669"/>
    <property type="project" value="UniProtKB-KW"/>
</dbReference>
<feature type="domain" description="PUA" evidence="9">
    <location>
        <begin position="126"/>
        <end position="205"/>
    </location>
</feature>
<comment type="caution">
    <text evidence="10">The sequence shown here is derived from an EMBL/GenBank/DDBJ whole genome shotgun (WGS) entry which is preliminary data.</text>
</comment>
<dbReference type="AlphaFoldDB" id="A0AAE0F8F2"/>
<dbReference type="InterPro" id="IPR036974">
    <property type="entry name" value="PUA_sf"/>
</dbReference>
<evidence type="ECO:0000313" key="10">
    <source>
        <dbReference type="EMBL" id="KAK3254939.1"/>
    </source>
</evidence>
<dbReference type="CDD" id="cd11572">
    <property type="entry name" value="RlmI_M_like"/>
    <property type="match status" value="1"/>
</dbReference>
<feature type="compositionally biased region" description="Polar residues" evidence="8">
    <location>
        <begin position="95"/>
        <end position="106"/>
    </location>
</feature>
<dbReference type="Proteomes" id="UP001190700">
    <property type="component" value="Unassembled WGS sequence"/>
</dbReference>
<evidence type="ECO:0000256" key="7">
    <source>
        <dbReference type="ARBA" id="ARBA00022884"/>
    </source>
</evidence>
<keyword evidence="2" id="KW-0963">Cytoplasm</keyword>
<protein>
    <recommendedName>
        <fullName evidence="9">PUA domain-containing protein</fullName>
    </recommendedName>
</protein>
<evidence type="ECO:0000313" key="11">
    <source>
        <dbReference type="Proteomes" id="UP001190700"/>
    </source>
</evidence>
<keyword evidence="11" id="KW-1185">Reference proteome</keyword>
<dbReference type="InterPro" id="IPR002478">
    <property type="entry name" value="PUA"/>
</dbReference>
<gene>
    <name evidence="10" type="ORF">CYMTET_35864</name>
</gene>
<keyword evidence="3" id="KW-0698">rRNA processing</keyword>
<dbReference type="PANTHER" id="PTHR42873:SF1">
    <property type="entry name" value="S-ADENOSYLMETHIONINE-DEPENDENT METHYLTRANSFERASE DOMAIN-CONTAINING PROTEIN"/>
    <property type="match status" value="1"/>
</dbReference>
<evidence type="ECO:0000256" key="8">
    <source>
        <dbReference type="SAM" id="MobiDB-lite"/>
    </source>
</evidence>
<keyword evidence="6" id="KW-0949">S-adenosyl-L-methionine</keyword>
<evidence type="ECO:0000256" key="2">
    <source>
        <dbReference type="ARBA" id="ARBA00022490"/>
    </source>
</evidence>